<reference evidence="1 2" key="1">
    <citation type="submission" date="2017-11" db="EMBL/GenBank/DDBJ databases">
        <authorList>
            <person name="Han C.G."/>
        </authorList>
    </citation>
    <scope>NUCLEOTIDE SEQUENCE [LARGE SCALE GENOMIC DNA]</scope>
    <source>
        <strain evidence="1">CFBP3840</strain>
    </source>
</reference>
<name>A0A2K4WVS7_PSESX</name>
<gene>
    <name evidence="1" type="ORF">CFBP3840_02977</name>
</gene>
<dbReference type="RefSeq" id="WP_010410806.1">
    <property type="nucleotide sequence ID" value="NZ_JAHARV010000001.1"/>
</dbReference>
<organism evidence="1 2">
    <name type="scientific">Pseudomonas syringae</name>
    <dbReference type="NCBI Taxonomy" id="317"/>
    <lineage>
        <taxon>Bacteria</taxon>
        <taxon>Pseudomonadati</taxon>
        <taxon>Pseudomonadota</taxon>
        <taxon>Gammaproteobacteria</taxon>
        <taxon>Pseudomonadales</taxon>
        <taxon>Pseudomonadaceae</taxon>
        <taxon>Pseudomonas</taxon>
    </lineage>
</organism>
<dbReference type="Proteomes" id="UP000238095">
    <property type="component" value="Chromosome 1"/>
</dbReference>
<dbReference type="AlphaFoldDB" id="A0A2K4WVS7"/>
<protein>
    <submittedName>
        <fullName evidence="1">Uncharacterized protein</fullName>
    </submittedName>
</protein>
<sequence length="133" mass="15218">MAYRKTSFEKHVDALHSKGRHSAIYSLTGRTDFKRLSRHFNMMTKRRHPDATYHFFWFRTGDSVTVCYTGNLFLLDAVDDFMAKAVDIGITGTANEVVSGRDKELFTGVLRQRLSKFTPQPLQRSFGGSHLGR</sequence>
<accession>A0A2K4WVS7</accession>
<proteinExistence type="predicted"/>
<evidence type="ECO:0000313" key="2">
    <source>
        <dbReference type="Proteomes" id="UP000238095"/>
    </source>
</evidence>
<evidence type="ECO:0000313" key="1">
    <source>
        <dbReference type="EMBL" id="SOS40020.1"/>
    </source>
</evidence>
<dbReference type="EMBL" id="LT963409">
    <property type="protein sequence ID" value="SOS40020.1"/>
    <property type="molecule type" value="Genomic_DNA"/>
</dbReference>